<protein>
    <submittedName>
        <fullName evidence="2">Uncharacterized protein</fullName>
    </submittedName>
</protein>
<feature type="transmembrane region" description="Helical" evidence="1">
    <location>
        <begin position="41"/>
        <end position="67"/>
    </location>
</feature>
<sequence>MRFFCRLGWHGWVREGGRAVCPRCRKAAVAERPVQLRIVSWLLVIVVVGSVARAVAALNARSVVYLYSLDDPRTPTNVIDARSVLDYSVFAGFATAVVLAAIVLALRGPLSAARWAALGVLCTSLLGQVVYIGVDLADDARGSGLVPTWYPLTQQGIEVTLLLASAAAVLLLLHGAVRDYFEEGVVDADVAGDDLGRALEAVRRRRAAQR</sequence>
<evidence type="ECO:0000256" key="1">
    <source>
        <dbReference type="SAM" id="Phobius"/>
    </source>
</evidence>
<feature type="transmembrane region" description="Helical" evidence="1">
    <location>
        <begin position="87"/>
        <end position="106"/>
    </location>
</feature>
<keyword evidence="1" id="KW-0472">Membrane</keyword>
<feature type="transmembrane region" description="Helical" evidence="1">
    <location>
        <begin position="154"/>
        <end position="173"/>
    </location>
</feature>
<feature type="transmembrane region" description="Helical" evidence="1">
    <location>
        <begin position="115"/>
        <end position="134"/>
    </location>
</feature>
<comment type="caution">
    <text evidence="2">The sequence shown here is derived from an EMBL/GenBank/DDBJ whole genome shotgun (WGS) entry which is preliminary data.</text>
</comment>
<organism evidence="2 3">
    <name type="scientific">Asanoa iriomotensis</name>
    <dbReference type="NCBI Taxonomy" id="234613"/>
    <lineage>
        <taxon>Bacteria</taxon>
        <taxon>Bacillati</taxon>
        <taxon>Actinomycetota</taxon>
        <taxon>Actinomycetes</taxon>
        <taxon>Micromonosporales</taxon>
        <taxon>Micromonosporaceae</taxon>
        <taxon>Asanoa</taxon>
    </lineage>
</organism>
<name>A0ABQ4BUI3_9ACTN</name>
<dbReference type="Proteomes" id="UP000624325">
    <property type="component" value="Unassembled WGS sequence"/>
</dbReference>
<keyword evidence="3" id="KW-1185">Reference proteome</keyword>
<evidence type="ECO:0000313" key="3">
    <source>
        <dbReference type="Proteomes" id="UP000624325"/>
    </source>
</evidence>
<reference evidence="2 3" key="1">
    <citation type="submission" date="2021-01" db="EMBL/GenBank/DDBJ databases">
        <title>Whole genome shotgun sequence of Asanoa iriomotensis NBRC 100142.</title>
        <authorList>
            <person name="Komaki H."/>
            <person name="Tamura T."/>
        </authorList>
    </citation>
    <scope>NUCLEOTIDE SEQUENCE [LARGE SCALE GENOMIC DNA]</scope>
    <source>
        <strain evidence="2 3">NBRC 100142</strain>
    </source>
</reference>
<gene>
    <name evidence="2" type="ORF">Air01nite_02830</name>
</gene>
<proteinExistence type="predicted"/>
<accession>A0ABQ4BUI3</accession>
<dbReference type="EMBL" id="BONC01000001">
    <property type="protein sequence ID" value="GIF54188.1"/>
    <property type="molecule type" value="Genomic_DNA"/>
</dbReference>
<keyword evidence="1" id="KW-1133">Transmembrane helix</keyword>
<evidence type="ECO:0000313" key="2">
    <source>
        <dbReference type="EMBL" id="GIF54188.1"/>
    </source>
</evidence>
<keyword evidence="1" id="KW-0812">Transmembrane</keyword>